<name>A0ACC2GGF8_DALPE</name>
<dbReference type="Proteomes" id="UP001157502">
    <property type="component" value="Chromosome 13"/>
</dbReference>
<gene>
    <name evidence="1" type="ORF">DPEC_G00161520</name>
</gene>
<dbReference type="EMBL" id="CM055740">
    <property type="protein sequence ID" value="KAJ8002687.1"/>
    <property type="molecule type" value="Genomic_DNA"/>
</dbReference>
<evidence type="ECO:0000313" key="2">
    <source>
        <dbReference type="Proteomes" id="UP001157502"/>
    </source>
</evidence>
<evidence type="ECO:0000313" key="1">
    <source>
        <dbReference type="EMBL" id="KAJ8002687.1"/>
    </source>
</evidence>
<organism evidence="1 2">
    <name type="scientific">Dallia pectoralis</name>
    <name type="common">Alaska blackfish</name>
    <dbReference type="NCBI Taxonomy" id="75939"/>
    <lineage>
        <taxon>Eukaryota</taxon>
        <taxon>Metazoa</taxon>
        <taxon>Chordata</taxon>
        <taxon>Craniata</taxon>
        <taxon>Vertebrata</taxon>
        <taxon>Euteleostomi</taxon>
        <taxon>Actinopterygii</taxon>
        <taxon>Neopterygii</taxon>
        <taxon>Teleostei</taxon>
        <taxon>Protacanthopterygii</taxon>
        <taxon>Esociformes</taxon>
        <taxon>Umbridae</taxon>
        <taxon>Dallia</taxon>
    </lineage>
</organism>
<proteinExistence type="predicted"/>
<keyword evidence="2" id="KW-1185">Reference proteome</keyword>
<protein>
    <submittedName>
        <fullName evidence="1">Uncharacterized protein</fullName>
    </submittedName>
</protein>
<sequence length="96" mass="10268">MGLAGGSGLPLVYLTSHCFGCLHNEKTDRAIVPFSDPQKRERRGSLWAPGACTGPDLTQRSQDNERARVLTRGKPGDNGGLRRSSAGATPAVQQQH</sequence>
<reference evidence="1" key="1">
    <citation type="submission" date="2021-05" db="EMBL/GenBank/DDBJ databases">
        <authorList>
            <person name="Pan Q."/>
            <person name="Jouanno E."/>
            <person name="Zahm M."/>
            <person name="Klopp C."/>
            <person name="Cabau C."/>
            <person name="Louis A."/>
            <person name="Berthelot C."/>
            <person name="Parey E."/>
            <person name="Roest Crollius H."/>
            <person name="Montfort J."/>
            <person name="Robinson-Rechavi M."/>
            <person name="Bouchez O."/>
            <person name="Lampietro C."/>
            <person name="Lopez Roques C."/>
            <person name="Donnadieu C."/>
            <person name="Postlethwait J."/>
            <person name="Bobe J."/>
            <person name="Dillon D."/>
            <person name="Chandos A."/>
            <person name="von Hippel F."/>
            <person name="Guiguen Y."/>
        </authorList>
    </citation>
    <scope>NUCLEOTIDE SEQUENCE</scope>
    <source>
        <strain evidence="1">YG-Jan2019</strain>
    </source>
</reference>
<comment type="caution">
    <text evidence="1">The sequence shown here is derived from an EMBL/GenBank/DDBJ whole genome shotgun (WGS) entry which is preliminary data.</text>
</comment>
<accession>A0ACC2GGF8</accession>